<reference evidence="2" key="2">
    <citation type="submission" date="2015-01" db="EMBL/GenBank/DDBJ databases">
        <title>Evolutionary Origins and Diversification of the Mycorrhizal Mutualists.</title>
        <authorList>
            <consortium name="DOE Joint Genome Institute"/>
            <consortium name="Mycorrhizal Genomics Consortium"/>
            <person name="Kohler A."/>
            <person name="Kuo A."/>
            <person name="Nagy L.G."/>
            <person name="Floudas D."/>
            <person name="Copeland A."/>
            <person name="Barry K.W."/>
            <person name="Cichocki N."/>
            <person name="Veneault-Fourrey C."/>
            <person name="LaButti K."/>
            <person name="Lindquist E.A."/>
            <person name="Lipzen A."/>
            <person name="Lundell T."/>
            <person name="Morin E."/>
            <person name="Murat C."/>
            <person name="Riley R."/>
            <person name="Ohm R."/>
            <person name="Sun H."/>
            <person name="Tunlid A."/>
            <person name="Henrissat B."/>
            <person name="Grigoriev I.V."/>
            <person name="Hibbett D.S."/>
            <person name="Martin F."/>
        </authorList>
    </citation>
    <scope>NUCLEOTIDE SEQUENCE [LARGE SCALE GENOMIC DNA]</scope>
    <source>
        <strain evidence="2">Foug A</strain>
    </source>
</reference>
<reference evidence="1 2" key="1">
    <citation type="submission" date="2014-04" db="EMBL/GenBank/DDBJ databases">
        <authorList>
            <consortium name="DOE Joint Genome Institute"/>
            <person name="Kuo A."/>
            <person name="Kohler A."/>
            <person name="Nagy L.G."/>
            <person name="Floudas D."/>
            <person name="Copeland A."/>
            <person name="Barry K.W."/>
            <person name="Cichocki N."/>
            <person name="Veneault-Fourrey C."/>
            <person name="LaButti K."/>
            <person name="Lindquist E.A."/>
            <person name="Lipzen A."/>
            <person name="Lundell T."/>
            <person name="Morin E."/>
            <person name="Murat C."/>
            <person name="Sun H."/>
            <person name="Tunlid A."/>
            <person name="Henrissat B."/>
            <person name="Grigoriev I.V."/>
            <person name="Hibbett D.S."/>
            <person name="Martin F."/>
            <person name="Nordberg H.P."/>
            <person name="Cantor M.N."/>
            <person name="Hua S.X."/>
        </authorList>
    </citation>
    <scope>NUCLEOTIDE SEQUENCE [LARGE SCALE GENOMIC DNA]</scope>
    <source>
        <strain evidence="1 2">Foug A</strain>
    </source>
</reference>
<dbReference type="AlphaFoldDB" id="A0A0C2YX17"/>
<proteinExistence type="predicted"/>
<protein>
    <submittedName>
        <fullName evidence="1">Uncharacterized protein</fullName>
    </submittedName>
</protein>
<dbReference type="OrthoDB" id="3183767at2759"/>
<evidence type="ECO:0000313" key="1">
    <source>
        <dbReference type="EMBL" id="KIM54133.1"/>
    </source>
</evidence>
<organism evidence="1 2">
    <name type="scientific">Scleroderma citrinum Foug A</name>
    <dbReference type="NCBI Taxonomy" id="1036808"/>
    <lineage>
        <taxon>Eukaryota</taxon>
        <taxon>Fungi</taxon>
        <taxon>Dikarya</taxon>
        <taxon>Basidiomycota</taxon>
        <taxon>Agaricomycotina</taxon>
        <taxon>Agaricomycetes</taxon>
        <taxon>Agaricomycetidae</taxon>
        <taxon>Boletales</taxon>
        <taxon>Sclerodermatineae</taxon>
        <taxon>Sclerodermataceae</taxon>
        <taxon>Scleroderma</taxon>
    </lineage>
</organism>
<feature type="non-terminal residue" evidence="1">
    <location>
        <position position="1"/>
    </location>
</feature>
<evidence type="ECO:0000313" key="2">
    <source>
        <dbReference type="Proteomes" id="UP000053989"/>
    </source>
</evidence>
<dbReference type="InParanoid" id="A0A0C2YX17"/>
<gene>
    <name evidence="1" type="ORF">SCLCIDRAFT_137387</name>
</gene>
<dbReference type="HOGENOM" id="CLU_002498_5_0_1"/>
<dbReference type="STRING" id="1036808.A0A0C2YX17"/>
<accession>A0A0C2YX17</accession>
<dbReference type="Proteomes" id="UP000053989">
    <property type="component" value="Unassembled WGS sequence"/>
</dbReference>
<keyword evidence="2" id="KW-1185">Reference proteome</keyword>
<dbReference type="EMBL" id="KN822161">
    <property type="protein sequence ID" value="KIM54133.1"/>
    <property type="molecule type" value="Genomic_DNA"/>
</dbReference>
<sequence length="164" mass="18738">HSLLHINYTTYDVHRAQETVKPCTNHHDIMLLSHQPSTHPFCYAQVLGIYHANMIYIGPGVKDYQSQQIKFLWVRWFEVLDCSAGWDHATLNLVRFPPMAEVDALGFVNPVDMLRCSHIIPAFADGHVHLDGITLSCMQEMPLHQVTHIFTECLKTAVVLILFC</sequence>
<name>A0A0C2YX17_9AGAM</name>